<dbReference type="SUPFAM" id="SSF56645">
    <property type="entry name" value="Acyl-CoA dehydrogenase NM domain-like"/>
    <property type="match status" value="1"/>
</dbReference>
<dbReference type="InterPro" id="IPR006091">
    <property type="entry name" value="Acyl-CoA_Oxase/DH_mid-dom"/>
</dbReference>
<comment type="caution">
    <text evidence="7">The sequence shown here is derived from an EMBL/GenBank/DDBJ whole genome shotgun (WGS) entry which is preliminary data.</text>
</comment>
<dbReference type="PANTHER" id="PTHR10909">
    <property type="entry name" value="ELECTRON TRANSPORT OXIDOREDUCTASE"/>
    <property type="match status" value="1"/>
</dbReference>
<evidence type="ECO:0000256" key="4">
    <source>
        <dbReference type="ARBA" id="ARBA00022827"/>
    </source>
</evidence>
<dbReference type="EMBL" id="JAJSOF020000017">
    <property type="protein sequence ID" value="KAJ4439581.1"/>
    <property type="molecule type" value="Genomic_DNA"/>
</dbReference>
<evidence type="ECO:0000256" key="3">
    <source>
        <dbReference type="ARBA" id="ARBA00022630"/>
    </source>
</evidence>
<feature type="compositionally biased region" description="Basic and acidic residues" evidence="5">
    <location>
        <begin position="325"/>
        <end position="342"/>
    </location>
</feature>
<gene>
    <name evidence="7" type="ORF">ANN_07708</name>
</gene>
<name>A0ABQ8T0M1_PERAM</name>
<evidence type="ECO:0000313" key="7">
    <source>
        <dbReference type="EMBL" id="KAJ4439581.1"/>
    </source>
</evidence>
<evidence type="ECO:0000313" key="8">
    <source>
        <dbReference type="Proteomes" id="UP001148838"/>
    </source>
</evidence>
<feature type="domain" description="Acyl-CoA oxidase/dehydrogenase middle" evidence="6">
    <location>
        <begin position="173"/>
        <end position="282"/>
    </location>
</feature>
<dbReference type="InterPro" id="IPR009100">
    <property type="entry name" value="AcylCoA_DH/oxidase_NM_dom_sf"/>
</dbReference>
<evidence type="ECO:0000256" key="5">
    <source>
        <dbReference type="SAM" id="MobiDB-lite"/>
    </source>
</evidence>
<comment type="pathway">
    <text evidence="2">Lipid metabolism.</text>
</comment>
<dbReference type="Proteomes" id="UP001148838">
    <property type="component" value="Unassembled WGS sequence"/>
</dbReference>
<dbReference type="InterPro" id="IPR046373">
    <property type="entry name" value="Acyl-CoA_Oxase/DH_mid-dom_sf"/>
</dbReference>
<keyword evidence="8" id="KW-1185">Reference proteome</keyword>
<evidence type="ECO:0000256" key="2">
    <source>
        <dbReference type="ARBA" id="ARBA00005189"/>
    </source>
</evidence>
<dbReference type="PANTHER" id="PTHR10909:SF390">
    <property type="entry name" value="PEROXISOMAL ACYL-COENZYME A OXIDASE 3"/>
    <property type="match status" value="1"/>
</dbReference>
<reference evidence="7 8" key="1">
    <citation type="journal article" date="2022" name="Allergy">
        <title>Genome assembly and annotation of Periplaneta americana reveal a comprehensive cockroach allergen profile.</title>
        <authorList>
            <person name="Wang L."/>
            <person name="Xiong Q."/>
            <person name="Saelim N."/>
            <person name="Wang L."/>
            <person name="Nong W."/>
            <person name="Wan A.T."/>
            <person name="Shi M."/>
            <person name="Liu X."/>
            <person name="Cao Q."/>
            <person name="Hui J.H.L."/>
            <person name="Sookrung N."/>
            <person name="Leung T.F."/>
            <person name="Tungtrongchitr A."/>
            <person name="Tsui S.K.W."/>
        </authorList>
    </citation>
    <scope>NUCLEOTIDE SEQUENCE [LARGE SCALE GENOMIC DNA]</scope>
    <source>
        <strain evidence="7">PWHHKU_190912</strain>
    </source>
</reference>
<evidence type="ECO:0000259" key="6">
    <source>
        <dbReference type="Pfam" id="PF02770"/>
    </source>
</evidence>
<feature type="region of interest" description="Disordered" evidence="5">
    <location>
        <begin position="322"/>
        <end position="342"/>
    </location>
</feature>
<dbReference type="InterPro" id="IPR012258">
    <property type="entry name" value="Acyl-CoA_oxidase"/>
</dbReference>
<keyword evidence="4" id="KW-0274">FAD</keyword>
<organism evidence="7 8">
    <name type="scientific">Periplaneta americana</name>
    <name type="common">American cockroach</name>
    <name type="synonym">Blatta americana</name>
    <dbReference type="NCBI Taxonomy" id="6978"/>
    <lineage>
        <taxon>Eukaryota</taxon>
        <taxon>Metazoa</taxon>
        <taxon>Ecdysozoa</taxon>
        <taxon>Arthropoda</taxon>
        <taxon>Hexapoda</taxon>
        <taxon>Insecta</taxon>
        <taxon>Pterygota</taxon>
        <taxon>Neoptera</taxon>
        <taxon>Polyneoptera</taxon>
        <taxon>Dictyoptera</taxon>
        <taxon>Blattodea</taxon>
        <taxon>Blattoidea</taxon>
        <taxon>Blattidae</taxon>
        <taxon>Blattinae</taxon>
        <taxon>Periplaneta</taxon>
    </lineage>
</organism>
<evidence type="ECO:0000256" key="1">
    <source>
        <dbReference type="ARBA" id="ARBA00001974"/>
    </source>
</evidence>
<protein>
    <recommendedName>
        <fullName evidence="6">Acyl-CoA oxidase/dehydrogenase middle domain-containing protein</fullName>
    </recommendedName>
</protein>
<comment type="cofactor">
    <cofactor evidence="1">
        <name>FAD</name>
        <dbReference type="ChEBI" id="CHEBI:57692"/>
    </cofactor>
</comment>
<accession>A0ABQ8T0M1</accession>
<feature type="non-terminal residue" evidence="7">
    <location>
        <position position="1"/>
    </location>
</feature>
<keyword evidence="3" id="KW-0285">Flavoprotein</keyword>
<sequence>IVCEFIYIYFFCTKFKHCFSSKTTMMEVMEQLSDFPPGPLDVYRKKASFDWKKLKVFVEDESLAEFKMKMWRVLEADPLFQNPQTKLTLDEERHLAVKQMYRLKQYNLLPIEEMAEDMRKIFIFNEVLFQLSPSLAVKFTLNFSYFSSSITGMGTSRHLKYVEANEEGSIGGCFALTEISHGTNTKDMRTTATYDPKTQEFILHTPDFEAAKCWVGGLGKSATHAIVYAKLITADGEGHGLHAFVVPIRSTSTLLAIPGVVIGDLGEKIGLNGVDNGFIMFNHYRIPRENLLNRSGDVSPEGKYINPIKDPKKRMALLRGASRKQFSEGRQSVHDEERSGRPSLINDDRVELVRQCIMENRRFTIMELSSHFP</sequence>
<proteinExistence type="predicted"/>
<dbReference type="Gene3D" id="2.40.110.10">
    <property type="entry name" value="Butyryl-CoA Dehydrogenase, subunit A, domain 2"/>
    <property type="match status" value="1"/>
</dbReference>
<dbReference type="Pfam" id="PF02770">
    <property type="entry name" value="Acyl-CoA_dh_M"/>
    <property type="match status" value="1"/>
</dbReference>